<dbReference type="Proteomes" id="UP000268891">
    <property type="component" value="Unassembled WGS sequence"/>
</dbReference>
<gene>
    <name evidence="1" type="ORF">EHH44_03570</name>
</gene>
<organism evidence="1 2">
    <name type="scientific">Mycolicibacter terrae</name>
    <dbReference type="NCBI Taxonomy" id="1788"/>
    <lineage>
        <taxon>Bacteria</taxon>
        <taxon>Bacillati</taxon>
        <taxon>Actinomycetota</taxon>
        <taxon>Actinomycetes</taxon>
        <taxon>Mycobacteriales</taxon>
        <taxon>Mycobacteriaceae</taxon>
        <taxon>Mycolicibacter</taxon>
    </lineage>
</organism>
<accession>A0ACD2ES67</accession>
<reference evidence="1" key="1">
    <citation type="submission" date="2018-11" db="EMBL/GenBank/DDBJ databases">
        <authorList>
            <person name="Sattar A."/>
            <person name="Zunita Z."/>
            <person name="Jalila A."/>
            <person name="Saleha A.A."/>
        </authorList>
    </citation>
    <scope>NUCLEOTIDE SEQUENCE</scope>
    <source>
        <strain evidence="1">F12-74</strain>
    </source>
</reference>
<dbReference type="EMBL" id="RRZR01000003">
    <property type="protein sequence ID" value="RRR47931.1"/>
    <property type="molecule type" value="Genomic_DNA"/>
</dbReference>
<comment type="caution">
    <text evidence="1">The sequence shown here is derived from an EMBL/GenBank/DDBJ whole genome shotgun (WGS) entry which is preliminary data.</text>
</comment>
<protein>
    <submittedName>
        <fullName evidence="1">ComEC/Rec2 family competence protein</fullName>
    </submittedName>
</protein>
<name>A0ACD2ES67_9MYCO</name>
<keyword evidence="2" id="KW-1185">Reference proteome</keyword>
<sequence length="520" mass="52951">MTPTAAAAAPAARPDVRLVPAALIGWLVTAAGIQWQIGGTLAVLCAGLGALSGALGCYGARMRRPGWRLAGAALAAASTVGAGFGWAVALRTDAVSAHPITAAFGRTAAVTVTPSESPMQVGARRVMLRATLQRLDGAQSSGRVVVFASGMEFGEAMVGQPMAFRAKIARPTRRDLTVATLTASGEPTWGRPGFIARSAHQVRARFAAAAWRVLPSEQARMLPALVLGDTSAITAATGREFRAAGLTHLMAVSGANVTIVCGAVLYSARLVGPRAAAVLAGFALLAFVIVVQPTASVLRAAVMGAIALLGVLSARRRQAVPSLATSVLVLLALAPHLAVDVGFALSVVATAALVLIAPVWSARLVARGWPKPLAAAVAVAWAANLVTAPLIAGISGGLSLVSTLANLAVAVLVAPITVLGSAAAVLCGWWPAAAELLIRFTGPELWWVCRVAHWSGGFPAATVPVPAGMAGVVGVSAATLLIVLCWRWRCCRRVLIALALCLLAWSVSEVLTGWAGVGAA</sequence>
<proteinExistence type="predicted"/>
<evidence type="ECO:0000313" key="2">
    <source>
        <dbReference type="Proteomes" id="UP000268891"/>
    </source>
</evidence>
<evidence type="ECO:0000313" key="1">
    <source>
        <dbReference type="EMBL" id="RRR47931.1"/>
    </source>
</evidence>